<comment type="caution">
    <text evidence="2">The sequence shown here is derived from an EMBL/GenBank/DDBJ whole genome shotgun (WGS) entry which is preliminary data.</text>
</comment>
<feature type="region of interest" description="Disordered" evidence="1">
    <location>
        <begin position="154"/>
        <end position="202"/>
    </location>
</feature>
<proteinExistence type="predicted"/>
<gene>
    <name evidence="2" type="ORF">FHX74_000426</name>
</gene>
<reference evidence="2 3" key="1">
    <citation type="submission" date="2020-07" db="EMBL/GenBank/DDBJ databases">
        <title>Sequencing the genomes of 1000 actinobacteria strains.</title>
        <authorList>
            <person name="Klenk H.-P."/>
        </authorList>
    </citation>
    <scope>NUCLEOTIDE SEQUENCE [LARGE SCALE GENOMIC DNA]</scope>
    <source>
        <strain evidence="2 3">DSM 100723</strain>
    </source>
</reference>
<organism evidence="2 3">
    <name type="scientific">Microlunatus kandeliicorticis</name>
    <dbReference type="NCBI Taxonomy" id="1759536"/>
    <lineage>
        <taxon>Bacteria</taxon>
        <taxon>Bacillati</taxon>
        <taxon>Actinomycetota</taxon>
        <taxon>Actinomycetes</taxon>
        <taxon>Propionibacteriales</taxon>
        <taxon>Propionibacteriaceae</taxon>
        <taxon>Microlunatus</taxon>
    </lineage>
</organism>
<evidence type="ECO:0000256" key="1">
    <source>
        <dbReference type="SAM" id="MobiDB-lite"/>
    </source>
</evidence>
<protein>
    <submittedName>
        <fullName evidence="2">Uncharacterized protein</fullName>
    </submittedName>
</protein>
<name>A0A7W3IPG0_9ACTN</name>
<keyword evidence="3" id="KW-1185">Reference proteome</keyword>
<feature type="compositionally biased region" description="Basic residues" evidence="1">
    <location>
        <begin position="174"/>
        <end position="183"/>
    </location>
</feature>
<dbReference type="RefSeq" id="WP_182558422.1">
    <property type="nucleotide sequence ID" value="NZ_JACGWT010000001.1"/>
</dbReference>
<evidence type="ECO:0000313" key="3">
    <source>
        <dbReference type="Proteomes" id="UP000523079"/>
    </source>
</evidence>
<sequence>MNAGLIVVDLLAPRGDDVVNLREDVLSLALDQRAFGPRRLLVAFGTEDGELTALAHARRTDPPDLGLEACLFEWATVDLRSRTAIALSDEPVVSDQPLRPIAERLALARGLAAGFGVHLVDWIACDDQSYRSFALSVGQPEEWWSRPEPWPERVAVPGTGRLSAMPGYADGPAHRHRAKRRPGGRAGRVGSAAGPRATRGQR</sequence>
<dbReference type="EMBL" id="JACGWT010000001">
    <property type="protein sequence ID" value="MBA8792832.1"/>
    <property type="molecule type" value="Genomic_DNA"/>
</dbReference>
<accession>A0A7W3IPG0</accession>
<dbReference type="AlphaFoldDB" id="A0A7W3IPG0"/>
<feature type="compositionally biased region" description="Low complexity" evidence="1">
    <location>
        <begin position="188"/>
        <end position="202"/>
    </location>
</feature>
<evidence type="ECO:0000313" key="2">
    <source>
        <dbReference type="EMBL" id="MBA8792832.1"/>
    </source>
</evidence>
<dbReference type="Proteomes" id="UP000523079">
    <property type="component" value="Unassembled WGS sequence"/>
</dbReference>